<name>A0A6I4VQY7_9BACL</name>
<feature type="domain" description="HTH cro/C1-type" evidence="1">
    <location>
        <begin position="20"/>
        <end position="79"/>
    </location>
</feature>
<sequence>MTGPRTESETRVSRMVGRNVYFLREYRGFSRVQLVKKTGYSQLGFIEKGKKNGHGSLPSVSADQLVTFAKELETTPQWLLTEHKNPIHFLPCDMGVFDFTTLCPDTKNFYASVVGKKVRQWREERRWTLDRLVDEMRARGARIDKSGLAQFERHYKNHGVSVDHFMIYVEIMETTPHKLLLRQS</sequence>
<protein>
    <recommendedName>
        <fullName evidence="1">HTH cro/C1-type domain-containing protein</fullName>
    </recommendedName>
</protein>
<comment type="caution">
    <text evidence="2">The sequence shown here is derived from an EMBL/GenBank/DDBJ whole genome shotgun (WGS) entry which is preliminary data.</text>
</comment>
<proteinExistence type="predicted"/>
<dbReference type="EMBL" id="WUUL01000002">
    <property type="protein sequence ID" value="MXQ52808.1"/>
    <property type="molecule type" value="Genomic_DNA"/>
</dbReference>
<organism evidence="2 3">
    <name type="scientific">Shimazuella alba</name>
    <dbReference type="NCBI Taxonomy" id="2690964"/>
    <lineage>
        <taxon>Bacteria</taxon>
        <taxon>Bacillati</taxon>
        <taxon>Bacillota</taxon>
        <taxon>Bacilli</taxon>
        <taxon>Bacillales</taxon>
        <taxon>Thermoactinomycetaceae</taxon>
        <taxon>Shimazuella</taxon>
    </lineage>
</organism>
<dbReference type="AlphaFoldDB" id="A0A6I4VQY7"/>
<dbReference type="PROSITE" id="PS50943">
    <property type="entry name" value="HTH_CROC1"/>
    <property type="match status" value="1"/>
</dbReference>
<dbReference type="Proteomes" id="UP000430692">
    <property type="component" value="Unassembled WGS sequence"/>
</dbReference>
<evidence type="ECO:0000259" key="1">
    <source>
        <dbReference type="PROSITE" id="PS50943"/>
    </source>
</evidence>
<dbReference type="SUPFAM" id="SSF47413">
    <property type="entry name" value="lambda repressor-like DNA-binding domains"/>
    <property type="match status" value="1"/>
</dbReference>
<evidence type="ECO:0000313" key="3">
    <source>
        <dbReference type="Proteomes" id="UP000430692"/>
    </source>
</evidence>
<dbReference type="RefSeq" id="WP_160800076.1">
    <property type="nucleotide sequence ID" value="NZ_WUUL01000002.1"/>
</dbReference>
<keyword evidence="3" id="KW-1185">Reference proteome</keyword>
<dbReference type="SMART" id="SM00530">
    <property type="entry name" value="HTH_XRE"/>
    <property type="match status" value="2"/>
</dbReference>
<reference evidence="2 3" key="1">
    <citation type="submission" date="2019-12" db="EMBL/GenBank/DDBJ databases">
        <title>Whole-genome analyses of novel actinobacteria.</title>
        <authorList>
            <person name="Sahin N."/>
            <person name="Saygin H."/>
        </authorList>
    </citation>
    <scope>NUCLEOTIDE SEQUENCE [LARGE SCALE GENOMIC DNA]</scope>
    <source>
        <strain evidence="2 3">KC615</strain>
    </source>
</reference>
<dbReference type="GO" id="GO:0003677">
    <property type="term" value="F:DNA binding"/>
    <property type="evidence" value="ECO:0007669"/>
    <property type="project" value="InterPro"/>
</dbReference>
<dbReference type="InterPro" id="IPR001387">
    <property type="entry name" value="Cro/C1-type_HTH"/>
</dbReference>
<evidence type="ECO:0000313" key="2">
    <source>
        <dbReference type="EMBL" id="MXQ52808.1"/>
    </source>
</evidence>
<gene>
    <name evidence="2" type="ORF">GSM42_03490</name>
</gene>
<dbReference type="InterPro" id="IPR010982">
    <property type="entry name" value="Lambda_DNA-bd_dom_sf"/>
</dbReference>
<dbReference type="Gene3D" id="1.10.260.40">
    <property type="entry name" value="lambda repressor-like DNA-binding domains"/>
    <property type="match status" value="2"/>
</dbReference>
<accession>A0A6I4VQY7</accession>